<comment type="similarity">
    <text evidence="8">Belongs to the binding-protein-dependent transport system permease family.</text>
</comment>
<feature type="transmembrane region" description="Helical" evidence="8">
    <location>
        <begin position="125"/>
        <end position="149"/>
    </location>
</feature>
<keyword evidence="4" id="KW-0997">Cell inner membrane</keyword>
<feature type="transmembrane region" description="Helical" evidence="8">
    <location>
        <begin position="90"/>
        <end position="113"/>
    </location>
</feature>
<gene>
    <name evidence="11" type="ORF">EDF64_103104</name>
</gene>
<dbReference type="EMBL" id="SNVW01000003">
    <property type="protein sequence ID" value="TDN45180.1"/>
    <property type="molecule type" value="Genomic_DNA"/>
</dbReference>
<dbReference type="CDD" id="cd06261">
    <property type="entry name" value="TM_PBP2"/>
    <property type="match status" value="1"/>
</dbReference>
<dbReference type="Gene3D" id="1.10.3720.10">
    <property type="entry name" value="MetI-like"/>
    <property type="match status" value="1"/>
</dbReference>
<dbReference type="OrthoDB" id="5622164at2"/>
<reference evidence="11 12" key="1">
    <citation type="submission" date="2019-03" db="EMBL/GenBank/DDBJ databases">
        <title>Genomic analyses of the natural microbiome of Caenorhabditis elegans.</title>
        <authorList>
            <person name="Samuel B."/>
        </authorList>
    </citation>
    <scope>NUCLEOTIDE SEQUENCE [LARGE SCALE GENOMIC DNA]</scope>
    <source>
        <strain evidence="11 12">JUb65</strain>
    </source>
</reference>
<dbReference type="Pfam" id="PF00528">
    <property type="entry name" value="BPD_transp_1"/>
    <property type="match status" value="1"/>
</dbReference>
<evidence type="ECO:0000256" key="5">
    <source>
        <dbReference type="ARBA" id="ARBA00022692"/>
    </source>
</evidence>
<evidence type="ECO:0000256" key="7">
    <source>
        <dbReference type="ARBA" id="ARBA00023136"/>
    </source>
</evidence>
<dbReference type="InterPro" id="IPR000515">
    <property type="entry name" value="MetI-like"/>
</dbReference>
<evidence type="ECO:0000256" key="9">
    <source>
        <dbReference type="SAM" id="MobiDB-lite"/>
    </source>
</evidence>
<evidence type="ECO:0000313" key="11">
    <source>
        <dbReference type="EMBL" id="TDN45180.1"/>
    </source>
</evidence>
<name>A0A4R6DKD4_9MICO</name>
<dbReference type="AlphaFoldDB" id="A0A4R6DKD4"/>
<keyword evidence="5 8" id="KW-0812">Transmembrane</keyword>
<accession>A0A4R6DKD4</accession>
<keyword evidence="3" id="KW-1003">Cell membrane</keyword>
<protein>
    <submittedName>
        <fullName evidence="11">Putative spermidine/putrescine transport system permease protein</fullName>
    </submittedName>
</protein>
<evidence type="ECO:0000256" key="6">
    <source>
        <dbReference type="ARBA" id="ARBA00022989"/>
    </source>
</evidence>
<feature type="region of interest" description="Disordered" evidence="9">
    <location>
        <begin position="1"/>
        <end position="23"/>
    </location>
</feature>
<evidence type="ECO:0000256" key="4">
    <source>
        <dbReference type="ARBA" id="ARBA00022519"/>
    </source>
</evidence>
<sequence>MSAAVGSRPARTTSARPGGTTRVPRFGAAPSRVTAAIVLIVIGLVFAVPLIALAQFTFRQGTDGGLTLAHYSAIADPVNTATYQPVFDGLGASLLIAVITVAIVLFVLLPAQIITALRYPRLRRVLDFVCIVPITVPVVVLVVGFIPVYQVVAQVFGSGAWTLAFAIGIISLPFAFRPIAAAITAMDMAVLTEAARSLGASWWTVTWRVLLPNLRRGITAACFLTITVVLGEYTLASFLSRTTFQTALLLVQSTDPYVAAIFSLGALVFGFVLLVVIGRIGRRRTGVRPRRPRTPKDPA</sequence>
<organism evidence="11 12">
    <name type="scientific">Curtobacterium flaccumfaciens</name>
    <dbReference type="NCBI Taxonomy" id="2035"/>
    <lineage>
        <taxon>Bacteria</taxon>
        <taxon>Bacillati</taxon>
        <taxon>Actinomycetota</taxon>
        <taxon>Actinomycetes</taxon>
        <taxon>Micrococcales</taxon>
        <taxon>Microbacteriaceae</taxon>
        <taxon>Curtobacterium</taxon>
    </lineage>
</organism>
<feature type="transmembrane region" description="Helical" evidence="8">
    <location>
        <begin position="155"/>
        <end position="176"/>
    </location>
</feature>
<feature type="transmembrane region" description="Helical" evidence="8">
    <location>
        <begin position="218"/>
        <end position="239"/>
    </location>
</feature>
<dbReference type="RefSeq" id="WP_133519035.1">
    <property type="nucleotide sequence ID" value="NZ_SNVW01000003.1"/>
</dbReference>
<evidence type="ECO:0000259" key="10">
    <source>
        <dbReference type="PROSITE" id="PS50928"/>
    </source>
</evidence>
<evidence type="ECO:0000256" key="8">
    <source>
        <dbReference type="RuleBase" id="RU363032"/>
    </source>
</evidence>
<comment type="subcellular location">
    <subcellularLocation>
        <location evidence="1">Cell inner membrane</location>
        <topology evidence="1">Multi-pass membrane protein</topology>
    </subcellularLocation>
    <subcellularLocation>
        <location evidence="8">Cell membrane</location>
        <topology evidence="8">Multi-pass membrane protein</topology>
    </subcellularLocation>
</comment>
<proteinExistence type="inferred from homology"/>
<keyword evidence="7 8" id="KW-0472">Membrane</keyword>
<keyword evidence="2 8" id="KW-0813">Transport</keyword>
<dbReference type="SUPFAM" id="SSF161098">
    <property type="entry name" value="MetI-like"/>
    <property type="match status" value="1"/>
</dbReference>
<dbReference type="STRING" id="2035.RU06_09675"/>
<comment type="caution">
    <text evidence="11">The sequence shown here is derived from an EMBL/GenBank/DDBJ whole genome shotgun (WGS) entry which is preliminary data.</text>
</comment>
<dbReference type="GO" id="GO:0005886">
    <property type="term" value="C:plasma membrane"/>
    <property type="evidence" value="ECO:0007669"/>
    <property type="project" value="UniProtKB-SubCell"/>
</dbReference>
<dbReference type="PROSITE" id="PS50928">
    <property type="entry name" value="ABC_TM1"/>
    <property type="match status" value="1"/>
</dbReference>
<dbReference type="PANTHER" id="PTHR43357:SF4">
    <property type="entry name" value="INNER MEMBRANE ABC TRANSPORTER PERMEASE PROTEIN YDCV"/>
    <property type="match status" value="1"/>
</dbReference>
<dbReference type="InterPro" id="IPR035906">
    <property type="entry name" value="MetI-like_sf"/>
</dbReference>
<dbReference type="Proteomes" id="UP000295764">
    <property type="component" value="Unassembled WGS sequence"/>
</dbReference>
<feature type="domain" description="ABC transmembrane type-1" evidence="10">
    <location>
        <begin position="90"/>
        <end position="277"/>
    </location>
</feature>
<feature type="transmembrane region" description="Helical" evidence="8">
    <location>
        <begin position="259"/>
        <end position="281"/>
    </location>
</feature>
<dbReference type="PANTHER" id="PTHR43357">
    <property type="entry name" value="INNER MEMBRANE ABC TRANSPORTER PERMEASE PROTEIN YDCV"/>
    <property type="match status" value="1"/>
</dbReference>
<dbReference type="GO" id="GO:0055085">
    <property type="term" value="P:transmembrane transport"/>
    <property type="evidence" value="ECO:0007669"/>
    <property type="project" value="InterPro"/>
</dbReference>
<keyword evidence="6 8" id="KW-1133">Transmembrane helix</keyword>
<feature type="transmembrane region" description="Helical" evidence="8">
    <location>
        <begin position="35"/>
        <end position="58"/>
    </location>
</feature>
<evidence type="ECO:0000313" key="12">
    <source>
        <dbReference type="Proteomes" id="UP000295764"/>
    </source>
</evidence>
<evidence type="ECO:0000256" key="3">
    <source>
        <dbReference type="ARBA" id="ARBA00022475"/>
    </source>
</evidence>
<evidence type="ECO:0000256" key="2">
    <source>
        <dbReference type="ARBA" id="ARBA00022448"/>
    </source>
</evidence>
<evidence type="ECO:0000256" key="1">
    <source>
        <dbReference type="ARBA" id="ARBA00004429"/>
    </source>
</evidence>